<organism evidence="7 8">
    <name type="scientific">Halopenitus salinus</name>
    <dbReference type="NCBI Taxonomy" id="1198295"/>
    <lineage>
        <taxon>Archaea</taxon>
        <taxon>Methanobacteriati</taxon>
        <taxon>Methanobacteriota</taxon>
        <taxon>Stenosarchaea group</taxon>
        <taxon>Halobacteria</taxon>
        <taxon>Halobacteriales</taxon>
        <taxon>Haloferacaceae</taxon>
        <taxon>Halopenitus</taxon>
    </lineage>
</organism>
<dbReference type="InterPro" id="IPR023408">
    <property type="entry name" value="MscS_beta-dom_sf"/>
</dbReference>
<evidence type="ECO:0000256" key="5">
    <source>
        <dbReference type="SAM" id="Phobius"/>
    </source>
</evidence>
<dbReference type="AlphaFoldDB" id="A0ABD5UYF8"/>
<dbReference type="Gene3D" id="2.30.30.60">
    <property type="match status" value="1"/>
</dbReference>
<protein>
    <submittedName>
        <fullName evidence="7">Mechanosensitive ion channel domain-containing protein</fullName>
    </submittedName>
</protein>
<comment type="subcellular location">
    <subcellularLocation>
        <location evidence="1">Membrane</location>
    </subcellularLocation>
</comment>
<feature type="transmembrane region" description="Helical" evidence="5">
    <location>
        <begin position="179"/>
        <end position="198"/>
    </location>
</feature>
<dbReference type="SUPFAM" id="SSF50182">
    <property type="entry name" value="Sm-like ribonucleoproteins"/>
    <property type="match status" value="1"/>
</dbReference>
<feature type="transmembrane region" description="Helical" evidence="5">
    <location>
        <begin position="205"/>
        <end position="225"/>
    </location>
</feature>
<evidence type="ECO:0000256" key="4">
    <source>
        <dbReference type="ARBA" id="ARBA00023136"/>
    </source>
</evidence>
<dbReference type="Proteomes" id="UP001596296">
    <property type="component" value="Unassembled WGS sequence"/>
</dbReference>
<feature type="transmembrane region" description="Helical" evidence="5">
    <location>
        <begin position="105"/>
        <end position="126"/>
    </location>
</feature>
<dbReference type="Pfam" id="PF05552">
    <property type="entry name" value="MS_channel_1st_1"/>
    <property type="match status" value="1"/>
</dbReference>
<dbReference type="PANTHER" id="PTHR30221:SF20">
    <property type="entry name" value="SMALL-CONDUCTANCE MECHANOSENSITIVE CHANNEL"/>
    <property type="match status" value="1"/>
</dbReference>
<comment type="caution">
    <text evidence="7">The sequence shown here is derived from an EMBL/GenBank/DDBJ whole genome shotgun (WGS) entry which is preliminary data.</text>
</comment>
<name>A0ABD5UYF8_9EURY</name>
<dbReference type="Pfam" id="PF00924">
    <property type="entry name" value="MS_channel_2nd"/>
    <property type="match status" value="1"/>
</dbReference>
<reference evidence="7 8" key="1">
    <citation type="journal article" date="2019" name="Int. J. Syst. Evol. Microbiol.">
        <title>The Global Catalogue of Microorganisms (GCM) 10K type strain sequencing project: providing services to taxonomists for standard genome sequencing and annotation.</title>
        <authorList>
            <consortium name="The Broad Institute Genomics Platform"/>
            <consortium name="The Broad Institute Genome Sequencing Center for Infectious Disease"/>
            <person name="Wu L."/>
            <person name="Ma J."/>
        </authorList>
    </citation>
    <scope>NUCLEOTIDE SEQUENCE [LARGE SCALE GENOMIC DNA]</scope>
    <source>
        <strain evidence="7 8">SKJ47</strain>
    </source>
</reference>
<gene>
    <name evidence="7" type="ORF">ACFQE9_12560</name>
</gene>
<dbReference type="InterPro" id="IPR008910">
    <property type="entry name" value="MSC_TM_helix"/>
</dbReference>
<keyword evidence="2 5" id="KW-0812">Transmembrane</keyword>
<evidence type="ECO:0000259" key="6">
    <source>
        <dbReference type="Pfam" id="PF00924"/>
    </source>
</evidence>
<evidence type="ECO:0000256" key="2">
    <source>
        <dbReference type="ARBA" id="ARBA00022692"/>
    </source>
</evidence>
<keyword evidence="8" id="KW-1185">Reference proteome</keyword>
<dbReference type="InterPro" id="IPR006685">
    <property type="entry name" value="MscS_channel_2nd"/>
</dbReference>
<evidence type="ECO:0000256" key="3">
    <source>
        <dbReference type="ARBA" id="ARBA00022989"/>
    </source>
</evidence>
<feature type="transmembrane region" description="Helical" evidence="5">
    <location>
        <begin position="52"/>
        <end position="72"/>
    </location>
</feature>
<dbReference type="PANTHER" id="PTHR30221">
    <property type="entry name" value="SMALL-CONDUCTANCE MECHANOSENSITIVE CHANNEL"/>
    <property type="match status" value="1"/>
</dbReference>
<feature type="transmembrane region" description="Helical" evidence="5">
    <location>
        <begin position="133"/>
        <end position="159"/>
    </location>
</feature>
<dbReference type="Gene3D" id="1.10.287.1260">
    <property type="match status" value="1"/>
</dbReference>
<dbReference type="GO" id="GO:0016020">
    <property type="term" value="C:membrane"/>
    <property type="evidence" value="ECO:0007669"/>
    <property type="project" value="UniProtKB-SubCell"/>
</dbReference>
<keyword evidence="3 5" id="KW-1133">Transmembrane helix</keyword>
<feature type="domain" description="Mechanosensitive ion channel MscS" evidence="6">
    <location>
        <begin position="234"/>
        <end position="288"/>
    </location>
</feature>
<accession>A0ABD5UYF8</accession>
<evidence type="ECO:0000256" key="1">
    <source>
        <dbReference type="ARBA" id="ARBA00004370"/>
    </source>
</evidence>
<dbReference type="InterPro" id="IPR010920">
    <property type="entry name" value="LSM_dom_sf"/>
</dbReference>
<evidence type="ECO:0000313" key="8">
    <source>
        <dbReference type="Proteomes" id="UP001596296"/>
    </source>
</evidence>
<keyword evidence="4 5" id="KW-0472">Membrane</keyword>
<dbReference type="EMBL" id="JBHSXL010000009">
    <property type="protein sequence ID" value="MFC6893430.1"/>
    <property type="molecule type" value="Genomic_DNA"/>
</dbReference>
<dbReference type="InterPro" id="IPR045275">
    <property type="entry name" value="MscS_archaea/bacteria_type"/>
</dbReference>
<evidence type="ECO:0000313" key="7">
    <source>
        <dbReference type="EMBL" id="MFC6893430.1"/>
    </source>
</evidence>
<proteinExistence type="predicted"/>
<dbReference type="RefSeq" id="WP_379745129.1">
    <property type="nucleotide sequence ID" value="NZ_JBHSVN010000001.1"/>
</dbReference>
<sequence length="295" mass="31505">MIRVGLGGYGFPAARTGFSAAETGSAAGEAARVPALVQGTVEEAFRLVPPRIWLALFIVVLGLVAGYLVQIVNRRLLERAGVPEAIEGTAFERTSREFGLSTVSIIAKLSNYFIVGLSILVALSVAEIQYAELFWIDIATFVPRVFVALVVLVVGVVVGDKLELYVAERLKGVKLPETGIIPTLAKYSVVYVAVLIALSQIGVATLALIVLLAAYAFALVVLTAIATKDLLAAAAAGVFLLLSQPYGIGDEVKVAGRRGIVQEIDLFVTHIDTDGEEHVLPNHLVFREGIVRIRE</sequence>